<accession>X6MG38</accession>
<reference evidence="1 2" key="1">
    <citation type="journal article" date="2013" name="Curr. Biol.">
        <title>The Genome of the Foraminiferan Reticulomyxa filosa.</title>
        <authorList>
            <person name="Glockner G."/>
            <person name="Hulsmann N."/>
            <person name="Schleicher M."/>
            <person name="Noegel A.A."/>
            <person name="Eichinger L."/>
            <person name="Gallinger C."/>
            <person name="Pawlowski J."/>
            <person name="Sierra R."/>
            <person name="Euteneuer U."/>
            <person name="Pillet L."/>
            <person name="Moustafa A."/>
            <person name="Platzer M."/>
            <person name="Groth M."/>
            <person name="Szafranski K."/>
            <person name="Schliwa M."/>
        </authorList>
    </citation>
    <scope>NUCLEOTIDE SEQUENCE [LARGE SCALE GENOMIC DNA]</scope>
</reference>
<organism evidence="1 2">
    <name type="scientific">Reticulomyxa filosa</name>
    <dbReference type="NCBI Taxonomy" id="46433"/>
    <lineage>
        <taxon>Eukaryota</taxon>
        <taxon>Sar</taxon>
        <taxon>Rhizaria</taxon>
        <taxon>Retaria</taxon>
        <taxon>Foraminifera</taxon>
        <taxon>Monothalamids</taxon>
        <taxon>Reticulomyxidae</taxon>
        <taxon>Reticulomyxa</taxon>
    </lineage>
</organism>
<feature type="non-terminal residue" evidence="1">
    <location>
        <position position="1"/>
    </location>
</feature>
<dbReference type="OrthoDB" id="436442at2759"/>
<dbReference type="Proteomes" id="UP000023152">
    <property type="component" value="Unassembled WGS sequence"/>
</dbReference>
<dbReference type="EMBL" id="ASPP01021828">
    <property type="protein sequence ID" value="ETO12005.1"/>
    <property type="molecule type" value="Genomic_DNA"/>
</dbReference>
<evidence type="ECO:0000313" key="1">
    <source>
        <dbReference type="EMBL" id="ETO12005.1"/>
    </source>
</evidence>
<comment type="caution">
    <text evidence="1">The sequence shown here is derived from an EMBL/GenBank/DDBJ whole genome shotgun (WGS) entry which is preliminary data.</text>
</comment>
<proteinExistence type="predicted"/>
<keyword evidence="2" id="KW-1185">Reference proteome</keyword>
<name>X6MG38_RETFI</name>
<dbReference type="AlphaFoldDB" id="X6MG38"/>
<evidence type="ECO:0000313" key="2">
    <source>
        <dbReference type="Proteomes" id="UP000023152"/>
    </source>
</evidence>
<feature type="non-terminal residue" evidence="1">
    <location>
        <position position="281"/>
    </location>
</feature>
<sequence>TTLSVRVILQIKSAMMMKLLDIFLLNLFVVAIAIGLYWHVQTKGDQTNFVYPHIGEAENATAEGLCSKTYLTFSPSMQKCVFPSRVDVGRHFITTGGYEGWKCTFACWNIAKKKKKKKGKLETIISRSTVFINYQFNPNDRSEFRELFELKEFKEAVNEVCEWYDKPYFKPFQLSMILLTPGQAVPAHLDVPYFQDATRYIFPQWLLLVMQESGLFRELRIPQVQAIVYVHEDDKTQRVGGDFIAYPQGPQHNGVPLSIDSGVGIFCDGSEMVHASSTFQF</sequence>
<gene>
    <name evidence="1" type="ORF">RFI_25371</name>
</gene>
<protein>
    <submittedName>
        <fullName evidence="1">Uncharacterized protein</fullName>
    </submittedName>
</protein>